<evidence type="ECO:0000313" key="2">
    <source>
        <dbReference type="Proteomes" id="UP000018144"/>
    </source>
</evidence>
<reference evidence="1 2" key="1">
    <citation type="journal article" date="2013" name="PLoS Genet.">
        <title>The genome and development-dependent transcriptomes of Pyronema confluens: a window into fungal evolution.</title>
        <authorList>
            <person name="Traeger S."/>
            <person name="Altegoer F."/>
            <person name="Freitag M."/>
            <person name="Gabaldon T."/>
            <person name="Kempken F."/>
            <person name="Kumar A."/>
            <person name="Marcet-Houben M."/>
            <person name="Poggeler S."/>
            <person name="Stajich J.E."/>
            <person name="Nowrousian M."/>
        </authorList>
    </citation>
    <scope>NUCLEOTIDE SEQUENCE [LARGE SCALE GENOMIC DNA]</scope>
    <source>
        <strain evidence="2">CBS 100304</strain>
        <tissue evidence="1">Vegetative mycelium</tissue>
    </source>
</reference>
<evidence type="ECO:0000313" key="1">
    <source>
        <dbReference type="EMBL" id="CCX08580.1"/>
    </source>
</evidence>
<name>U4LDA2_PYROM</name>
<organism evidence="1 2">
    <name type="scientific">Pyronema omphalodes (strain CBS 100304)</name>
    <name type="common">Pyronema confluens</name>
    <dbReference type="NCBI Taxonomy" id="1076935"/>
    <lineage>
        <taxon>Eukaryota</taxon>
        <taxon>Fungi</taxon>
        <taxon>Dikarya</taxon>
        <taxon>Ascomycota</taxon>
        <taxon>Pezizomycotina</taxon>
        <taxon>Pezizomycetes</taxon>
        <taxon>Pezizales</taxon>
        <taxon>Pyronemataceae</taxon>
        <taxon>Pyronema</taxon>
    </lineage>
</organism>
<dbReference type="EMBL" id="HF935421">
    <property type="protein sequence ID" value="CCX08580.1"/>
    <property type="molecule type" value="Genomic_DNA"/>
</dbReference>
<accession>U4LDA2</accession>
<sequence>MRRADCQPKEVATSDASDTCLSLAFISFILQGGVLGIQERMKRVQYASSGDIHTFVLRRLLLCNFGVMSYHTCSPT</sequence>
<dbReference type="Proteomes" id="UP000018144">
    <property type="component" value="Unassembled WGS sequence"/>
</dbReference>
<proteinExistence type="predicted"/>
<keyword evidence="2" id="KW-1185">Reference proteome</keyword>
<gene>
    <name evidence="1" type="ORF">PCON_08173</name>
</gene>
<dbReference type="AlphaFoldDB" id="U4LDA2"/>
<protein>
    <submittedName>
        <fullName evidence="1">Uncharacterized protein</fullName>
    </submittedName>
</protein>